<keyword evidence="1" id="KW-0677">Repeat</keyword>
<feature type="repeat" description="ANK" evidence="3">
    <location>
        <begin position="105"/>
        <end position="131"/>
    </location>
</feature>
<dbReference type="Gene3D" id="1.25.40.20">
    <property type="entry name" value="Ankyrin repeat-containing domain"/>
    <property type="match status" value="2"/>
</dbReference>
<keyword evidence="2 3" id="KW-0040">ANK repeat</keyword>
<dbReference type="SMART" id="SM00248">
    <property type="entry name" value="ANK"/>
    <property type="match status" value="3"/>
</dbReference>
<evidence type="ECO:0000313" key="4">
    <source>
        <dbReference type="EMBL" id="MFJ1267677.1"/>
    </source>
</evidence>
<evidence type="ECO:0000256" key="2">
    <source>
        <dbReference type="ARBA" id="ARBA00023043"/>
    </source>
</evidence>
<dbReference type="RefSeq" id="WP_400186424.1">
    <property type="nucleotide sequence ID" value="NZ_JBGORX010000001.1"/>
</dbReference>
<dbReference type="PROSITE" id="PS50297">
    <property type="entry name" value="ANK_REP_REGION"/>
    <property type="match status" value="1"/>
</dbReference>
<organism evidence="4 5">
    <name type="scientific">Legionella lytica</name>
    <dbReference type="NCBI Taxonomy" id="96232"/>
    <lineage>
        <taxon>Bacteria</taxon>
        <taxon>Pseudomonadati</taxon>
        <taxon>Pseudomonadota</taxon>
        <taxon>Gammaproteobacteria</taxon>
        <taxon>Legionellales</taxon>
        <taxon>Legionellaceae</taxon>
        <taxon>Legionella</taxon>
    </lineage>
</organism>
<dbReference type="Pfam" id="PF12796">
    <property type="entry name" value="Ank_2"/>
    <property type="match status" value="1"/>
</dbReference>
<comment type="caution">
    <text evidence="4">The sequence shown here is derived from an EMBL/GenBank/DDBJ whole genome shotgun (WGS) entry which is preliminary data.</text>
</comment>
<dbReference type="SUPFAM" id="SSF48403">
    <property type="entry name" value="Ankyrin repeat"/>
    <property type="match status" value="1"/>
</dbReference>
<evidence type="ECO:0000256" key="1">
    <source>
        <dbReference type="ARBA" id="ARBA00022737"/>
    </source>
</evidence>
<proteinExistence type="predicted"/>
<dbReference type="InterPro" id="IPR002110">
    <property type="entry name" value="Ankyrin_rpt"/>
</dbReference>
<dbReference type="Proteomes" id="UP001615550">
    <property type="component" value="Unassembled WGS sequence"/>
</dbReference>
<sequence length="371" mass="42103">MPENYSQLATELNLTPVYENEAPLSALRDWCSDHFLSLPDTSEPQNEYQALQKLAEDYLDLFPLHNRDINIPNRNLAGFTPIQWATLKGYKEFLVQHINNQDPISRRTPLHLAASYGNLEIVQFLLEKKASNTPDRRGIYPLHLSLTLNMIEDTPSAKEKKIQTRTEIYKALKKDKPEVVQKIDSEKKNVAHYMAVYGFNKLLDELIRTRSKLLLERDLTGLTPAHLTILAGQTASLILLLKDERIRKLFNEKGSLLHYAADVGSQNEIMACLKAGCDEHAPDSNNQTPPMLAVARGNYRALSGFNVESLSKARFGENELTLLHLATRANIEASQKWLSENTDLSTVRDKTGRLPEDYNLEQNLLPSRIFP</sequence>
<gene>
    <name evidence="4" type="ORF">ACD661_03780</name>
</gene>
<protein>
    <submittedName>
        <fullName evidence="4">Ankyrin repeat domain-containing protein</fullName>
    </submittedName>
</protein>
<evidence type="ECO:0000313" key="5">
    <source>
        <dbReference type="Proteomes" id="UP001615550"/>
    </source>
</evidence>
<dbReference type="PROSITE" id="PS50088">
    <property type="entry name" value="ANK_REPEAT"/>
    <property type="match status" value="1"/>
</dbReference>
<reference evidence="4 5" key="1">
    <citation type="submission" date="2024-08" db="EMBL/GenBank/DDBJ databases">
        <title>Draft Genome Sequence of Legionella lytica strain DSB2004, Isolated From a Fire Sprinkler System.</title>
        <authorList>
            <person name="Everhart A.D."/>
            <person name="Kidane D.T."/>
            <person name="Farone A.L."/>
            <person name="Farone M.B."/>
        </authorList>
    </citation>
    <scope>NUCLEOTIDE SEQUENCE [LARGE SCALE GENOMIC DNA]</scope>
    <source>
        <strain evidence="4 5">DSB2004</strain>
    </source>
</reference>
<dbReference type="InterPro" id="IPR050663">
    <property type="entry name" value="Ankyrin-SOCS_Box"/>
</dbReference>
<dbReference type="PANTHER" id="PTHR24193">
    <property type="entry name" value="ANKYRIN REPEAT PROTEIN"/>
    <property type="match status" value="1"/>
</dbReference>
<name>A0ABW8D646_9GAMM</name>
<dbReference type="EMBL" id="JBGORX010000001">
    <property type="protein sequence ID" value="MFJ1267677.1"/>
    <property type="molecule type" value="Genomic_DNA"/>
</dbReference>
<dbReference type="PANTHER" id="PTHR24193:SF121">
    <property type="entry name" value="ADA2A-CONTAINING COMPLEX COMPONENT 3, ISOFORM D"/>
    <property type="match status" value="1"/>
</dbReference>
<keyword evidence="5" id="KW-1185">Reference proteome</keyword>
<evidence type="ECO:0000256" key="3">
    <source>
        <dbReference type="PROSITE-ProRule" id="PRU00023"/>
    </source>
</evidence>
<accession>A0ABW8D646</accession>
<dbReference type="InterPro" id="IPR036770">
    <property type="entry name" value="Ankyrin_rpt-contain_sf"/>
</dbReference>